<sequence>GYNDSKDAFGERGKNEFVRINKERKGNEKS</sequence>
<comment type="caution">
    <text evidence="2">The sequence shown here is derived from an EMBL/GenBank/DDBJ whole genome shotgun (WGS) entry which is preliminary data.</text>
</comment>
<accession>A0A740W2Y1</accession>
<organism evidence="2">
    <name type="scientific">Salmonella enterica subsp. enterica serovar Heidelberg</name>
    <dbReference type="NCBI Taxonomy" id="611"/>
    <lineage>
        <taxon>Bacteria</taxon>
        <taxon>Pseudomonadati</taxon>
        <taxon>Pseudomonadota</taxon>
        <taxon>Gammaproteobacteria</taxon>
        <taxon>Enterobacterales</taxon>
        <taxon>Enterobacteriaceae</taxon>
        <taxon>Salmonella</taxon>
    </lineage>
</organism>
<evidence type="ECO:0000313" key="2">
    <source>
        <dbReference type="EMBL" id="HAF0422017.1"/>
    </source>
</evidence>
<protein>
    <submittedName>
        <fullName evidence="2">Eag protein</fullName>
    </submittedName>
</protein>
<feature type="non-terminal residue" evidence="2">
    <location>
        <position position="1"/>
    </location>
</feature>
<dbReference type="EMBL" id="DAATWN010000053">
    <property type="protein sequence ID" value="HAF0422017.1"/>
    <property type="molecule type" value="Genomic_DNA"/>
</dbReference>
<dbReference type="AlphaFoldDB" id="A0A740W2Y1"/>
<gene>
    <name evidence="2" type="ORF">GND77_004732</name>
</gene>
<evidence type="ECO:0000256" key="1">
    <source>
        <dbReference type="SAM" id="MobiDB-lite"/>
    </source>
</evidence>
<proteinExistence type="predicted"/>
<reference evidence="2" key="1">
    <citation type="journal article" date="2018" name="Genome Biol.">
        <title>SKESA: strategic k-mer extension for scrupulous assemblies.</title>
        <authorList>
            <person name="Souvorov A."/>
            <person name="Agarwala R."/>
            <person name="Lipman D.J."/>
        </authorList>
    </citation>
    <scope>NUCLEOTIDE SEQUENCE</scope>
    <source>
        <strain evidence="2">NCTR-SF702</strain>
    </source>
</reference>
<name>A0A740W2Y1_SALET</name>
<feature type="region of interest" description="Disordered" evidence="1">
    <location>
        <begin position="1"/>
        <end position="30"/>
    </location>
</feature>
<reference evidence="2" key="2">
    <citation type="submission" date="2018-07" db="EMBL/GenBank/DDBJ databases">
        <authorList>
            <consortium name="NCBI Pathogen Detection Project"/>
        </authorList>
    </citation>
    <scope>NUCLEOTIDE SEQUENCE</scope>
    <source>
        <strain evidence="2">NCTR-SF702</strain>
    </source>
</reference>